<evidence type="ECO:0000313" key="1">
    <source>
        <dbReference type="EMBL" id="CRY96434.1"/>
    </source>
</evidence>
<organism evidence="1">
    <name type="scientific">uncultured prokaryote</name>
    <dbReference type="NCBI Taxonomy" id="198431"/>
    <lineage>
        <taxon>unclassified sequences</taxon>
        <taxon>environmental samples</taxon>
    </lineage>
</organism>
<name>A0A0H5Q4V3_9ZZZZ</name>
<keyword evidence="1" id="KW-0614">Plasmid</keyword>
<reference evidence="1" key="1">
    <citation type="submission" date="2015-06" db="EMBL/GenBank/DDBJ databases">
        <authorList>
            <person name="Joergensen T."/>
        </authorList>
    </citation>
    <scope>NUCLEOTIDE SEQUENCE</scope>
    <source>
        <plasmid evidence="1">pRGFK1088</plasmid>
    </source>
</reference>
<dbReference type="AlphaFoldDB" id="A0A0H5Q4V3"/>
<proteinExistence type="predicted"/>
<dbReference type="EMBL" id="LN853669">
    <property type="protein sequence ID" value="CRY96434.1"/>
    <property type="molecule type" value="Genomic_DNA"/>
</dbReference>
<protein>
    <submittedName>
        <fullName evidence="1">Uncharacterized protein</fullName>
    </submittedName>
</protein>
<accession>A0A0H5Q4V3</accession>
<sequence>MATNRVRVVTYLDPELAALLEETAKALGQSRSAMAAETLLAAVPVLEVLRDLGVTLQAAPDRHREALAALAVAIRPLADEAQAGLEVFEKLVTEPPPSNTGVRNG</sequence>
<geneLocation type="plasmid" evidence="1">
    <name>pRGFK1088</name>
</geneLocation>
<reference evidence="1" key="2">
    <citation type="submission" date="2015-07" db="EMBL/GenBank/DDBJ databases">
        <title>Plasmids, circular viruses and viroids from rat gut.</title>
        <authorList>
            <person name="Jorgensen T.J."/>
            <person name="Hansen M.A."/>
            <person name="Xu Z."/>
            <person name="Tabak M.A."/>
            <person name="Sorensen S.J."/>
            <person name="Hansen L.H."/>
        </authorList>
    </citation>
    <scope>NUCLEOTIDE SEQUENCE</scope>
    <source>
        <plasmid evidence="1">pRGFK1088</plasmid>
    </source>
</reference>